<comment type="caution">
    <text evidence="5">The sequence shown here is derived from an EMBL/GenBank/DDBJ whole genome shotgun (WGS) entry which is preliminary data.</text>
</comment>
<dbReference type="CDD" id="cd01184">
    <property type="entry name" value="INT_C_like_1"/>
    <property type="match status" value="1"/>
</dbReference>
<proteinExistence type="inferred from homology"/>
<evidence type="ECO:0000256" key="1">
    <source>
        <dbReference type="ARBA" id="ARBA00008857"/>
    </source>
</evidence>
<dbReference type="EMBL" id="WODC01000007">
    <property type="protein sequence ID" value="MUM78289.1"/>
    <property type="molecule type" value="Genomic_DNA"/>
</dbReference>
<dbReference type="InterPro" id="IPR046668">
    <property type="entry name" value="DUF6538"/>
</dbReference>
<dbReference type="InterPro" id="IPR002104">
    <property type="entry name" value="Integrase_catalytic"/>
</dbReference>
<sequence length="584" mass="67635">MGLFLCLQGNTYHFRIAVPKSLRPYLGKREIKKSLCTGNKLVARGNSLILGGKVKRAISLARITMSNDKLSEIEKSEIIRGFFDFLLKVQDRHLDTDYSDYPILRLLEKEMGLNVQPCISEMRNSEENQLNKAIKNHHDKDFENLKFLVEASALYHEQKLPKGAFCGSFLNALSLAQIDATKIIIARKQGNNPPIPEQYRIDKPFNEQHRNVTPTEFEKTTSVSLTKVTKVIEEYSKDRLAIGKWTDKTREENHALYNNFLEFAGKDIRCADINYHLISEFRDALKRLPANRKKSKKYRRKTIAQIMKMDVPNPMSITTVNKNLNRLSTILNFAVKLGYMPTNPAEGMEIPITEKDSEQRNIFDNSDLQKLFNSEQYYNDSFLHPFMFWACPIALFTGMRQTEIAQLHLFDIYEKDSIWVVNVNDNAKDKKVKNRNARRLIPLHSFLVNTLNLPRYVKHLKEQGHKRLFPEINYHRDGYGQAVSRWFNGHGDGVTTGYKKNCGITDGKKVFHSFRHTVINHLKQKQVDGTLLHEFDGHSLGTMTYDRYGKAFTPELMYEKIVSQITFDKELDLAHLMKSKYVID</sequence>
<comment type="similarity">
    <text evidence="1">Belongs to the 'phage' integrase family.</text>
</comment>
<dbReference type="Pfam" id="PF00589">
    <property type="entry name" value="Phage_integrase"/>
    <property type="match status" value="1"/>
</dbReference>
<dbReference type="GO" id="GO:0003677">
    <property type="term" value="F:DNA binding"/>
    <property type="evidence" value="ECO:0007669"/>
    <property type="project" value="UniProtKB-KW"/>
</dbReference>
<keyword evidence="6" id="KW-1185">Reference proteome</keyword>
<dbReference type="Proteomes" id="UP000461162">
    <property type="component" value="Unassembled WGS sequence"/>
</dbReference>
<dbReference type="InterPro" id="IPR013762">
    <property type="entry name" value="Integrase-like_cat_sf"/>
</dbReference>
<dbReference type="Gene3D" id="1.10.150.130">
    <property type="match status" value="1"/>
</dbReference>
<evidence type="ECO:0000313" key="6">
    <source>
        <dbReference type="Proteomes" id="UP000461162"/>
    </source>
</evidence>
<dbReference type="PROSITE" id="PS51898">
    <property type="entry name" value="TYR_RECOMBINASE"/>
    <property type="match status" value="1"/>
</dbReference>
<keyword evidence="3" id="KW-0233">DNA recombination</keyword>
<dbReference type="Gene3D" id="1.10.443.10">
    <property type="entry name" value="Intergrase catalytic core"/>
    <property type="match status" value="1"/>
</dbReference>
<evidence type="ECO:0000256" key="3">
    <source>
        <dbReference type="ARBA" id="ARBA00023172"/>
    </source>
</evidence>
<protein>
    <submittedName>
        <fullName evidence="5">Tyrosine-type recombinase/integrase</fullName>
    </submittedName>
</protein>
<reference evidence="5 6" key="1">
    <citation type="submission" date="2019-11" db="EMBL/GenBank/DDBJ databases">
        <title>Pseudodesulfovibrio alkaliphilus, sp. nov., an alkaliphilic sulfate-reducing bacteria from mud volcano of Taman peninsula, Russia.</title>
        <authorList>
            <person name="Frolova A."/>
            <person name="Merkel A.Y."/>
            <person name="Slobodkin A.I."/>
        </authorList>
    </citation>
    <scope>NUCLEOTIDE SEQUENCE [LARGE SCALE GENOMIC DNA]</scope>
    <source>
        <strain evidence="5 6">F-1</strain>
    </source>
</reference>
<dbReference type="GO" id="GO:0006310">
    <property type="term" value="P:DNA recombination"/>
    <property type="evidence" value="ECO:0007669"/>
    <property type="project" value="UniProtKB-KW"/>
</dbReference>
<name>A0A7K1KQC3_9BACT</name>
<dbReference type="PANTHER" id="PTHR30349">
    <property type="entry name" value="PHAGE INTEGRASE-RELATED"/>
    <property type="match status" value="1"/>
</dbReference>
<organism evidence="5 6">
    <name type="scientific">Pseudodesulfovibrio alkaliphilus</name>
    <dbReference type="NCBI Taxonomy" id="2661613"/>
    <lineage>
        <taxon>Bacteria</taxon>
        <taxon>Pseudomonadati</taxon>
        <taxon>Thermodesulfobacteriota</taxon>
        <taxon>Desulfovibrionia</taxon>
        <taxon>Desulfovibrionales</taxon>
        <taxon>Desulfovibrionaceae</taxon>
    </lineage>
</organism>
<dbReference type="PANTHER" id="PTHR30349:SF41">
    <property type="entry name" value="INTEGRASE_RECOMBINASE PROTEIN MJ0367-RELATED"/>
    <property type="match status" value="1"/>
</dbReference>
<accession>A0A7K1KQC3</accession>
<evidence type="ECO:0000259" key="4">
    <source>
        <dbReference type="PROSITE" id="PS51898"/>
    </source>
</evidence>
<evidence type="ECO:0000313" key="5">
    <source>
        <dbReference type="EMBL" id="MUM78289.1"/>
    </source>
</evidence>
<gene>
    <name evidence="5" type="ORF">GKC30_11650</name>
</gene>
<dbReference type="InterPro" id="IPR050090">
    <property type="entry name" value="Tyrosine_recombinase_XerCD"/>
</dbReference>
<dbReference type="AlphaFoldDB" id="A0A7K1KQC3"/>
<dbReference type="InterPro" id="IPR010998">
    <property type="entry name" value="Integrase_recombinase_N"/>
</dbReference>
<dbReference type="InterPro" id="IPR025269">
    <property type="entry name" value="SAM-like_dom"/>
</dbReference>
<dbReference type="SUPFAM" id="SSF56349">
    <property type="entry name" value="DNA breaking-rejoining enzymes"/>
    <property type="match status" value="1"/>
</dbReference>
<dbReference type="Pfam" id="PF13102">
    <property type="entry name" value="Phage_int_SAM_5"/>
    <property type="match status" value="1"/>
</dbReference>
<dbReference type="Pfam" id="PF20172">
    <property type="entry name" value="DUF6538"/>
    <property type="match status" value="1"/>
</dbReference>
<feature type="domain" description="Tyr recombinase" evidence="4">
    <location>
        <begin position="358"/>
        <end position="562"/>
    </location>
</feature>
<evidence type="ECO:0000256" key="2">
    <source>
        <dbReference type="ARBA" id="ARBA00023125"/>
    </source>
</evidence>
<keyword evidence="2" id="KW-0238">DNA-binding</keyword>
<dbReference type="GO" id="GO:0015074">
    <property type="term" value="P:DNA integration"/>
    <property type="evidence" value="ECO:0007669"/>
    <property type="project" value="InterPro"/>
</dbReference>
<dbReference type="InterPro" id="IPR011010">
    <property type="entry name" value="DNA_brk_join_enz"/>
</dbReference>